<dbReference type="AlphaFoldDB" id="A0A1T5GNH9"/>
<dbReference type="Proteomes" id="UP000191112">
    <property type="component" value="Unassembled WGS sequence"/>
</dbReference>
<keyword evidence="2" id="KW-1185">Reference proteome</keyword>
<gene>
    <name evidence="1" type="ORF">SAMN05660477_02995</name>
</gene>
<dbReference type="OrthoDB" id="7432683at2"/>
<organism evidence="1 2">
    <name type="scientific">Soonwooa buanensis</name>
    <dbReference type="NCBI Taxonomy" id="619805"/>
    <lineage>
        <taxon>Bacteria</taxon>
        <taxon>Pseudomonadati</taxon>
        <taxon>Bacteroidota</taxon>
        <taxon>Flavobacteriia</taxon>
        <taxon>Flavobacteriales</taxon>
        <taxon>Weeksellaceae</taxon>
        <taxon>Chryseobacterium group</taxon>
        <taxon>Soonwooa</taxon>
    </lineage>
</organism>
<dbReference type="EMBL" id="FUYZ01000014">
    <property type="protein sequence ID" value="SKC09959.1"/>
    <property type="molecule type" value="Genomic_DNA"/>
</dbReference>
<evidence type="ECO:0008006" key="3">
    <source>
        <dbReference type="Google" id="ProtNLM"/>
    </source>
</evidence>
<dbReference type="RefSeq" id="WP_144038400.1">
    <property type="nucleotide sequence ID" value="NZ_FUYZ01000014.1"/>
</dbReference>
<proteinExistence type="predicted"/>
<protein>
    <recommendedName>
        <fullName evidence="3">TonB-dependent Receptor Plug Domain</fullName>
    </recommendedName>
</protein>
<dbReference type="InterPro" id="IPR037066">
    <property type="entry name" value="Plug_dom_sf"/>
</dbReference>
<name>A0A1T5GNH9_9FLAO</name>
<reference evidence="1 2" key="1">
    <citation type="submission" date="2017-02" db="EMBL/GenBank/DDBJ databases">
        <authorList>
            <person name="Peterson S.W."/>
        </authorList>
    </citation>
    <scope>NUCLEOTIDE SEQUENCE [LARGE SCALE GENOMIC DNA]</scope>
    <source>
        <strain evidence="1 2">DSM 22323</strain>
    </source>
</reference>
<evidence type="ECO:0000313" key="1">
    <source>
        <dbReference type="EMBL" id="SKC09959.1"/>
    </source>
</evidence>
<dbReference type="Gene3D" id="2.170.130.10">
    <property type="entry name" value="TonB-dependent receptor, plug domain"/>
    <property type="match status" value="1"/>
</dbReference>
<evidence type="ECO:0000313" key="2">
    <source>
        <dbReference type="Proteomes" id="UP000191112"/>
    </source>
</evidence>
<accession>A0A1T5GNH9</accession>
<dbReference type="STRING" id="619805.SAMN05660477_02995"/>
<sequence length="208" mass="23138">MKISIPKPCHENWDQMTPAEKGKFCGICSKHVTDLTTMSDDQIITELQSNTDICVIANHSQMNRNLEYSFINSLFSKFALGVILTSAGIVSINAQQKGNQQNTKGEATHISSNKDTNNVRVMGKMAYIPPKKDTIRKPFRLGKIAAYPDKNKANPIYVLDGIIVDEKKVKDLKPSNIEKVEVLKGEKAKNKYGEKAKDGVIVITSKKK</sequence>